<evidence type="ECO:0000313" key="3">
    <source>
        <dbReference type="EMBL" id="MBF4769349.1"/>
    </source>
</evidence>
<dbReference type="PANTHER" id="PTHR43257">
    <property type="entry name" value="PYRUVATE DEHYDROGENASE E1 COMPONENT BETA SUBUNIT"/>
    <property type="match status" value="1"/>
</dbReference>
<proteinExistence type="predicted"/>
<feature type="domain" description="Transketolase-like pyrimidine-binding" evidence="2">
    <location>
        <begin position="4"/>
        <end position="192"/>
    </location>
</feature>
<dbReference type="SMART" id="SM00861">
    <property type="entry name" value="Transket_pyr"/>
    <property type="match status" value="1"/>
</dbReference>
<dbReference type="CDD" id="cd07036">
    <property type="entry name" value="TPP_PYR_E1-PDHc-beta_like"/>
    <property type="match status" value="1"/>
</dbReference>
<dbReference type="Pfam" id="PF02779">
    <property type="entry name" value="Transket_pyr"/>
    <property type="match status" value="1"/>
</dbReference>
<dbReference type="PANTHER" id="PTHR43257:SF3">
    <property type="entry name" value="ACETOIN:2,6-DICHLOROPHENOLINDOPHENOL OXIDOREDUCTASE SUBUNIT BETA"/>
    <property type="match status" value="1"/>
</dbReference>
<dbReference type="EMBL" id="JADKPO010000024">
    <property type="protein sequence ID" value="MBF4769349.1"/>
    <property type="molecule type" value="Genomic_DNA"/>
</dbReference>
<dbReference type="InterPro" id="IPR005475">
    <property type="entry name" value="Transketolase-like_Pyr-bd"/>
</dbReference>
<dbReference type="RefSeq" id="WP_194697499.1">
    <property type="nucleotide sequence ID" value="NZ_JADKPO010000024.1"/>
</dbReference>
<evidence type="ECO:0000259" key="2">
    <source>
        <dbReference type="SMART" id="SM00861"/>
    </source>
</evidence>
<evidence type="ECO:0000256" key="1">
    <source>
        <dbReference type="ARBA" id="ARBA00023002"/>
    </source>
</evidence>
<dbReference type="GO" id="GO:0000287">
    <property type="term" value="F:magnesium ion binding"/>
    <property type="evidence" value="ECO:0007669"/>
    <property type="project" value="UniProtKB-ARBA"/>
</dbReference>
<dbReference type="Gene3D" id="3.40.50.970">
    <property type="match status" value="1"/>
</dbReference>
<dbReference type="Gene3D" id="3.40.50.920">
    <property type="match status" value="1"/>
</dbReference>
<dbReference type="AlphaFoldDB" id="A0A930YNN5"/>
<sequence>MRKISFSDAINEALREEMRRDPRVIVTGEDVAGGATIRGFERRDAWGGVFGVTRELVSEFGRDRVIDTPISESAYLGAAIGAATQGYRTVTEIQFLDFIGVCLDQVVNQAAKLHYARGSKGSGIPLVIRAMVGAGVRAGGTQSQSFYSAMAHFPGIKVVAPANPADAKGLMLASIRDQDPVFFMEHKGLYETSGEVPEGEHLVPLGRASVVREGEDVTVVAIARMVQVAERAADLLKAEGIGVEIVDPRTIAPLDYATISASVAKTGRLVVVDEDTPRCSVASDIVGLVASRDFDALRSAPSMVTAPHTPVPAAPELEDAYTPDADQVMAAIRKVVA</sequence>
<dbReference type="SUPFAM" id="SSF52518">
    <property type="entry name" value="Thiamin diphosphate-binding fold (THDP-binding)"/>
    <property type="match status" value="1"/>
</dbReference>
<dbReference type="Pfam" id="PF02780">
    <property type="entry name" value="Transketolase_C"/>
    <property type="match status" value="1"/>
</dbReference>
<keyword evidence="1" id="KW-0560">Oxidoreductase</keyword>
<gene>
    <name evidence="3" type="ORF">ISU10_16395</name>
</gene>
<reference evidence="3" key="1">
    <citation type="submission" date="2020-11" db="EMBL/GenBank/DDBJ databases">
        <title>Nocardioides cynanchi sp. nov., isolated from soil of rhizosphere of Cynanchum wilfordii.</title>
        <authorList>
            <person name="Lee J.-S."/>
            <person name="Suh M.K."/>
            <person name="Kim J.-S."/>
        </authorList>
    </citation>
    <scope>NUCLEOTIDE SEQUENCE</scope>
    <source>
        <strain evidence="3">KCTC 19276</strain>
    </source>
</reference>
<dbReference type="SUPFAM" id="SSF52922">
    <property type="entry name" value="TK C-terminal domain-like"/>
    <property type="match status" value="1"/>
</dbReference>
<organism evidence="3 4">
    <name type="scientific">Nocardioides agariphilus</name>
    <dbReference type="NCBI Taxonomy" id="433664"/>
    <lineage>
        <taxon>Bacteria</taxon>
        <taxon>Bacillati</taxon>
        <taxon>Actinomycetota</taxon>
        <taxon>Actinomycetes</taxon>
        <taxon>Propionibacteriales</taxon>
        <taxon>Nocardioidaceae</taxon>
        <taxon>Nocardioides</taxon>
    </lineage>
</organism>
<dbReference type="InterPro" id="IPR029061">
    <property type="entry name" value="THDP-binding"/>
</dbReference>
<accession>A0A930YNN5</accession>
<dbReference type="Proteomes" id="UP000660668">
    <property type="component" value="Unassembled WGS sequence"/>
</dbReference>
<evidence type="ECO:0000313" key="4">
    <source>
        <dbReference type="Proteomes" id="UP000660668"/>
    </source>
</evidence>
<dbReference type="GO" id="GO:0016491">
    <property type="term" value="F:oxidoreductase activity"/>
    <property type="evidence" value="ECO:0007669"/>
    <property type="project" value="UniProtKB-KW"/>
</dbReference>
<protein>
    <submittedName>
        <fullName evidence="3">Alpha-ketoacid dehydrogenase subunit beta</fullName>
    </submittedName>
</protein>
<keyword evidence="4" id="KW-1185">Reference proteome</keyword>
<name>A0A930YNN5_9ACTN</name>
<dbReference type="InterPro" id="IPR033248">
    <property type="entry name" value="Transketolase_C"/>
</dbReference>
<dbReference type="InterPro" id="IPR009014">
    <property type="entry name" value="Transketo_C/PFOR_II"/>
</dbReference>
<dbReference type="FunFam" id="3.40.50.920:FF:000001">
    <property type="entry name" value="Pyruvate dehydrogenase E1 beta subunit"/>
    <property type="match status" value="1"/>
</dbReference>
<comment type="caution">
    <text evidence="3">The sequence shown here is derived from an EMBL/GenBank/DDBJ whole genome shotgun (WGS) entry which is preliminary data.</text>
</comment>
<dbReference type="FunFam" id="3.40.50.970:FF:000001">
    <property type="entry name" value="Pyruvate dehydrogenase E1 beta subunit"/>
    <property type="match status" value="1"/>
</dbReference>